<accession>A0AAI9TBT2</accession>
<dbReference type="AlphaFoldDB" id="A0AAI9TBT2"/>
<evidence type="ECO:0000313" key="1">
    <source>
        <dbReference type="EMBL" id="KAJ9483860.1"/>
    </source>
</evidence>
<keyword evidence="2" id="KW-1185">Reference proteome</keyword>
<evidence type="ECO:0000313" key="2">
    <source>
        <dbReference type="Proteomes" id="UP001227192"/>
    </source>
</evidence>
<dbReference type="EMBL" id="LACB01000391">
    <property type="protein sequence ID" value="KAJ9483860.1"/>
    <property type="molecule type" value="Genomic_DNA"/>
</dbReference>
<dbReference type="Proteomes" id="UP001227192">
    <property type="component" value="Unassembled WGS sequence"/>
</dbReference>
<proteinExistence type="predicted"/>
<organism evidence="1 2">
    <name type="scientific">Penicillium thymicola</name>
    <dbReference type="NCBI Taxonomy" id="293382"/>
    <lineage>
        <taxon>Eukaryota</taxon>
        <taxon>Fungi</taxon>
        <taxon>Dikarya</taxon>
        <taxon>Ascomycota</taxon>
        <taxon>Pezizomycotina</taxon>
        <taxon>Eurotiomycetes</taxon>
        <taxon>Eurotiomycetidae</taxon>
        <taxon>Eurotiales</taxon>
        <taxon>Aspergillaceae</taxon>
        <taxon>Penicillium</taxon>
    </lineage>
</organism>
<reference evidence="1" key="1">
    <citation type="submission" date="2015-06" db="EMBL/GenBank/DDBJ databases">
        <authorList>
            <person name="Nguyen H."/>
        </authorList>
    </citation>
    <scope>NUCLEOTIDE SEQUENCE</scope>
    <source>
        <strain evidence="1">DAOM 180753</strain>
    </source>
</reference>
<comment type="caution">
    <text evidence="1">The sequence shown here is derived from an EMBL/GenBank/DDBJ whole genome shotgun (WGS) entry which is preliminary data.</text>
</comment>
<protein>
    <submittedName>
        <fullName evidence="1">Uncharacterized protein</fullName>
    </submittedName>
</protein>
<sequence>MTGLLCAFVEAKSSHSLSGSIVPFVLEETLGLYGLILVSSHDLWNKKQGRARVRTGVTGIFQIIFSNHFKNQDDYHYITQPVICRKGFETSLISSSCINIVWRKSGETIVVQSSFDMGR</sequence>
<gene>
    <name evidence="1" type="ORF">VN97_g9543</name>
</gene>
<reference evidence="1" key="2">
    <citation type="journal article" date="2016" name="Fungal Biol.">
        <title>Ochratoxin A production by Penicillium thymicola.</title>
        <authorList>
            <person name="Nguyen H.D.T."/>
            <person name="McMullin D.R."/>
            <person name="Ponomareva E."/>
            <person name="Riley R."/>
            <person name="Pomraning K.R."/>
            <person name="Baker S.E."/>
            <person name="Seifert K.A."/>
        </authorList>
    </citation>
    <scope>NUCLEOTIDE SEQUENCE</scope>
    <source>
        <strain evidence="1">DAOM 180753</strain>
    </source>
</reference>
<name>A0AAI9TBT2_PENTH</name>